<reference evidence="2" key="1">
    <citation type="submission" date="2006-10" db="EMBL/GenBank/DDBJ databases">
        <authorList>
            <person name="Amadeo P."/>
            <person name="Zhao Q."/>
            <person name="Wortman J."/>
            <person name="Fraser-Liggett C."/>
            <person name="Carlton J."/>
        </authorList>
    </citation>
    <scope>NUCLEOTIDE SEQUENCE</scope>
    <source>
        <strain evidence="2">G3</strain>
    </source>
</reference>
<dbReference type="AlphaFoldDB" id="A2DIC8"/>
<evidence type="ECO:0000259" key="1">
    <source>
        <dbReference type="Pfam" id="PF03178"/>
    </source>
</evidence>
<name>A2DIC8_TRIV3</name>
<dbReference type="GO" id="GO:0003676">
    <property type="term" value="F:nucleic acid binding"/>
    <property type="evidence" value="ECO:0007669"/>
    <property type="project" value="InterPro"/>
</dbReference>
<organism evidence="2 3">
    <name type="scientific">Trichomonas vaginalis (strain ATCC PRA-98 / G3)</name>
    <dbReference type="NCBI Taxonomy" id="412133"/>
    <lineage>
        <taxon>Eukaryota</taxon>
        <taxon>Metamonada</taxon>
        <taxon>Parabasalia</taxon>
        <taxon>Trichomonadida</taxon>
        <taxon>Trichomonadidae</taxon>
        <taxon>Trichomonas</taxon>
    </lineage>
</organism>
<dbReference type="SUPFAM" id="SSF69322">
    <property type="entry name" value="Tricorn protease domain 2"/>
    <property type="match status" value="1"/>
</dbReference>
<gene>
    <name evidence="2" type="ORF">TVAG_130320</name>
</gene>
<dbReference type="InterPro" id="IPR015943">
    <property type="entry name" value="WD40/YVTN_repeat-like_dom_sf"/>
</dbReference>
<dbReference type="InParanoid" id="A2DIC8"/>
<dbReference type="STRING" id="5722.A2DIC8"/>
<evidence type="ECO:0000313" key="3">
    <source>
        <dbReference type="Proteomes" id="UP000001542"/>
    </source>
</evidence>
<keyword evidence="3" id="KW-1185">Reference proteome</keyword>
<protein>
    <recommendedName>
        <fullName evidence="1">RSE1/DDB1/CPSF1 C-terminal domain-containing protein</fullName>
    </recommendedName>
</protein>
<dbReference type="EMBL" id="DS113203">
    <property type="protein sequence ID" value="EAY19924.1"/>
    <property type="molecule type" value="Genomic_DNA"/>
</dbReference>
<dbReference type="InterPro" id="IPR004871">
    <property type="entry name" value="RSE1/DDB1/CPSF1_C"/>
</dbReference>
<dbReference type="KEGG" id="tva:5465454"/>
<reference evidence="2" key="2">
    <citation type="journal article" date="2007" name="Science">
        <title>Draft genome sequence of the sexually transmitted pathogen Trichomonas vaginalis.</title>
        <authorList>
            <person name="Carlton J.M."/>
            <person name="Hirt R.P."/>
            <person name="Silva J.C."/>
            <person name="Delcher A.L."/>
            <person name="Schatz M."/>
            <person name="Zhao Q."/>
            <person name="Wortman J.R."/>
            <person name="Bidwell S.L."/>
            <person name="Alsmark U.C.M."/>
            <person name="Besteiro S."/>
            <person name="Sicheritz-Ponten T."/>
            <person name="Noel C.J."/>
            <person name="Dacks J.B."/>
            <person name="Foster P.G."/>
            <person name="Simillion C."/>
            <person name="Van de Peer Y."/>
            <person name="Miranda-Saavedra D."/>
            <person name="Barton G.J."/>
            <person name="Westrop G.D."/>
            <person name="Mueller S."/>
            <person name="Dessi D."/>
            <person name="Fiori P.L."/>
            <person name="Ren Q."/>
            <person name="Paulsen I."/>
            <person name="Zhang H."/>
            <person name="Bastida-Corcuera F.D."/>
            <person name="Simoes-Barbosa A."/>
            <person name="Brown M.T."/>
            <person name="Hayes R.D."/>
            <person name="Mukherjee M."/>
            <person name="Okumura C.Y."/>
            <person name="Schneider R."/>
            <person name="Smith A.J."/>
            <person name="Vanacova S."/>
            <person name="Villalvazo M."/>
            <person name="Haas B.J."/>
            <person name="Pertea M."/>
            <person name="Feldblyum T.V."/>
            <person name="Utterback T.R."/>
            <person name="Shu C.L."/>
            <person name="Osoegawa K."/>
            <person name="de Jong P.J."/>
            <person name="Hrdy I."/>
            <person name="Horvathova L."/>
            <person name="Zubacova Z."/>
            <person name="Dolezal P."/>
            <person name="Malik S.B."/>
            <person name="Logsdon J.M. Jr."/>
            <person name="Henze K."/>
            <person name="Gupta A."/>
            <person name="Wang C.C."/>
            <person name="Dunne R.L."/>
            <person name="Upcroft J.A."/>
            <person name="Upcroft P."/>
            <person name="White O."/>
            <person name="Salzberg S.L."/>
            <person name="Tang P."/>
            <person name="Chiu C.-H."/>
            <person name="Lee Y.-S."/>
            <person name="Embley T.M."/>
            <person name="Coombs G.H."/>
            <person name="Mottram J.C."/>
            <person name="Tachezy J."/>
            <person name="Fraser-Liggett C.M."/>
            <person name="Johnson P.J."/>
        </authorList>
    </citation>
    <scope>NUCLEOTIDE SEQUENCE [LARGE SCALE GENOMIC DNA]</scope>
    <source>
        <strain evidence="2">G3</strain>
    </source>
</reference>
<dbReference type="VEuPathDB" id="TrichDB:TVAGG3_0711610"/>
<dbReference type="Gene3D" id="2.130.10.10">
    <property type="entry name" value="YVTN repeat-like/Quinoprotein amine dehydrogenase"/>
    <property type="match status" value="3"/>
</dbReference>
<dbReference type="RefSeq" id="XP_001580910.1">
    <property type="nucleotide sequence ID" value="XM_001580860.1"/>
</dbReference>
<dbReference type="VEuPathDB" id="TrichDB:TVAG_130320"/>
<proteinExistence type="predicted"/>
<evidence type="ECO:0000313" key="2">
    <source>
        <dbReference type="EMBL" id="EAY19924.1"/>
    </source>
</evidence>
<dbReference type="OrthoDB" id="10691195at2759"/>
<dbReference type="GO" id="GO:0005634">
    <property type="term" value="C:nucleus"/>
    <property type="evidence" value="ECO:0000318"/>
    <property type="project" value="GO_Central"/>
</dbReference>
<dbReference type="Pfam" id="PF03178">
    <property type="entry name" value="CPSF_A"/>
    <property type="match status" value="1"/>
</dbReference>
<feature type="domain" description="RSE1/DDB1/CPSF1 C-terminal" evidence="1">
    <location>
        <begin position="654"/>
        <end position="896"/>
    </location>
</feature>
<sequence>MVLYGDISNIIEIYDNGKNKSNLLVIRSDGRYSVISYQRDFVTLQTGSIIGTQGVPCDSPYKIYKSGYQLVIQVTSTAIQYYEITPSCFLSSPIPLAIPCVKLIDFVVVNINSSTTKVAVLFEDTKMQRYVNIYVLDRKINRFDEVESNTTENDAYRLIAISAQNIVVVTTDKMIRMKVSSPDTESSTIYTSHSLKRISMLSENTAVAVDEGCNVYYLSLSPSGKQSLTRVCSVNRPLVLSVLDETTVFSFSKSGPSHVIHLVNSNKPYAVAEEILFSQESSRILLQMDTKRGDFVSFAPDGTLSIIRKTVGVRTEAEVEIHGIQKSWLLDQQTAVISFIDRTRALKYTGGEISIANVKGLITDESTLAFSRSNGGYVQVTQNGISFNGKITKCVHKNICAFASSEITAVCNIQGTIVLYHSDSGKKYHTHQLNSVPNIIAANNNFISVVFWPSSTLMRIPIEKPNDVLVIPDIKAVDISCYDGAFFAIDNSESIIVLKDEKSDKEELHCEGLHTTLSVVDNNSIFISGEYPTIVKDNYLFSLDCAAKVSVDAIDNTILFCDNEKLSCGTLYSPRFKVSPRKTMSHVYNASQLPNGQFLLVYEHEGSHYATLAASPLDTPDQNNQGSIQLNGPCNYIVGITQKDRNIVCLAVNQTIVLCEIVDGQLEHRSIQKLESKPLRLLEFQGYLLVLKQEAVDLFNIICSSLTDVKLQQRISHFTLGNSTSVCVMDDYMAIGDALESVVLYKFNSKKEPPLFEEIGRNCDILSITALSFFGDTENELIASDNRGAIFSLAFSGTKNYISQEIYIKRSFSIGTNVTSLVPDVLGNYLYTTSESGKHYILAKIQNDEMFGVLDQISRKFIRSTGNLNPYMSSKVVRNGIVLPQGFIDLEVVEEISNLSDEELSKISSEINPKELHDFANGVLNQMI</sequence>
<dbReference type="Proteomes" id="UP000001542">
    <property type="component" value="Unassembled WGS sequence"/>
</dbReference>
<accession>A2DIC8</accession>